<dbReference type="Proteomes" id="UP000019146">
    <property type="component" value="Chromosome 1"/>
</dbReference>
<dbReference type="EMBL" id="CP012746">
    <property type="protein sequence ID" value="ALL64555.1"/>
    <property type="molecule type" value="Genomic_DNA"/>
</dbReference>
<sequence length="80" mass="8773">MDLIEHGCSSYNGSRRAACLNAQRRGGPVLVTCGIVGGDDYRPSGSGDDIEGIRFVQCNNSALAHSRMSYPRHRQFARFL</sequence>
<reference evidence="1 2" key="1">
    <citation type="journal article" date="2014" name="Genome Announc.">
        <title>Draft Genome Sequence of the Haloacid-Degrading Burkholderia caribensis Strain MBA4.</title>
        <authorList>
            <person name="Pan Y."/>
            <person name="Kong K.F."/>
            <person name="Tsang J.S."/>
        </authorList>
    </citation>
    <scope>NUCLEOTIDE SEQUENCE [LARGE SCALE GENOMIC DNA]</scope>
    <source>
        <strain evidence="1 2">MBA4</strain>
    </source>
</reference>
<accession>A0A0P0R8L6</accession>
<dbReference type="AlphaFoldDB" id="A0A0P0R8L6"/>
<evidence type="ECO:0000313" key="2">
    <source>
        <dbReference type="Proteomes" id="UP000019146"/>
    </source>
</evidence>
<evidence type="ECO:0000313" key="1">
    <source>
        <dbReference type="EMBL" id="ALL64555.1"/>
    </source>
</evidence>
<organism evidence="1 2">
    <name type="scientific">Paraburkholderia caribensis MBA4</name>
    <dbReference type="NCBI Taxonomy" id="1323664"/>
    <lineage>
        <taxon>Bacteria</taxon>
        <taxon>Pseudomonadati</taxon>
        <taxon>Pseudomonadota</taxon>
        <taxon>Betaproteobacteria</taxon>
        <taxon>Burkholderiales</taxon>
        <taxon>Burkholderiaceae</taxon>
        <taxon>Paraburkholderia</taxon>
    </lineage>
</organism>
<gene>
    <name evidence="1" type="ORF">K788_0006622</name>
</gene>
<proteinExistence type="predicted"/>
<dbReference type="KEGG" id="bcai:K788_0006622"/>
<protein>
    <submittedName>
        <fullName evidence="1">Uncharacterized protein</fullName>
    </submittedName>
</protein>
<name>A0A0P0R8L6_9BURK</name>